<dbReference type="AlphaFoldDB" id="A0A1Q3AVE3"/>
<feature type="non-terminal residue" evidence="2">
    <location>
        <position position="1"/>
    </location>
</feature>
<dbReference type="Pfam" id="PF13976">
    <property type="entry name" value="gag_pre-integrs"/>
    <property type="match status" value="1"/>
</dbReference>
<dbReference type="Proteomes" id="UP000187406">
    <property type="component" value="Unassembled WGS sequence"/>
</dbReference>
<evidence type="ECO:0000313" key="2">
    <source>
        <dbReference type="EMBL" id="GAV59698.1"/>
    </source>
</evidence>
<feature type="domain" description="GAG-pre-integrase" evidence="1">
    <location>
        <begin position="21"/>
        <end position="89"/>
    </location>
</feature>
<name>A0A1Q3AVE3_CEPFO</name>
<keyword evidence="3" id="KW-1185">Reference proteome</keyword>
<comment type="caution">
    <text evidence="2">The sequence shown here is derived from an EMBL/GenBank/DDBJ whole genome shotgun (WGS) entry which is preliminary data.</text>
</comment>
<dbReference type="EMBL" id="BDDD01000122">
    <property type="protein sequence ID" value="GAV59698.1"/>
    <property type="molecule type" value="Genomic_DNA"/>
</dbReference>
<feature type="non-terminal residue" evidence="2">
    <location>
        <position position="119"/>
    </location>
</feature>
<accession>A0A1Q3AVE3</accession>
<sequence length="119" mass="13002">GVLKVSKGNLVVMKGTKINHLYHLQGSTVIGSVDVASISVSKDDRTKLWHMRLGHRSECGLSTLSKRGLLCGEQTTPLEFCEHCVVGKQTRVRFSTGTHSTKGTLDYTHSNLWGPAQVP</sequence>
<evidence type="ECO:0000259" key="1">
    <source>
        <dbReference type="Pfam" id="PF13976"/>
    </source>
</evidence>
<evidence type="ECO:0000313" key="3">
    <source>
        <dbReference type="Proteomes" id="UP000187406"/>
    </source>
</evidence>
<dbReference type="InParanoid" id="A0A1Q3AVE3"/>
<reference evidence="3" key="1">
    <citation type="submission" date="2016-04" db="EMBL/GenBank/DDBJ databases">
        <title>Cephalotus genome sequencing.</title>
        <authorList>
            <person name="Fukushima K."/>
            <person name="Hasebe M."/>
            <person name="Fang X."/>
        </authorList>
    </citation>
    <scope>NUCLEOTIDE SEQUENCE [LARGE SCALE GENOMIC DNA]</scope>
    <source>
        <strain evidence="3">cv. St1</strain>
    </source>
</reference>
<organism evidence="2 3">
    <name type="scientific">Cephalotus follicularis</name>
    <name type="common">Albany pitcher plant</name>
    <dbReference type="NCBI Taxonomy" id="3775"/>
    <lineage>
        <taxon>Eukaryota</taxon>
        <taxon>Viridiplantae</taxon>
        <taxon>Streptophyta</taxon>
        <taxon>Embryophyta</taxon>
        <taxon>Tracheophyta</taxon>
        <taxon>Spermatophyta</taxon>
        <taxon>Magnoliopsida</taxon>
        <taxon>eudicotyledons</taxon>
        <taxon>Gunneridae</taxon>
        <taxon>Pentapetalae</taxon>
        <taxon>rosids</taxon>
        <taxon>fabids</taxon>
        <taxon>Oxalidales</taxon>
        <taxon>Cephalotaceae</taxon>
        <taxon>Cephalotus</taxon>
    </lineage>
</organism>
<dbReference type="OrthoDB" id="1751483at2759"/>
<proteinExistence type="predicted"/>
<protein>
    <submittedName>
        <fullName evidence="2">Gag_pre-integrs domain-containing protein</fullName>
    </submittedName>
</protein>
<dbReference type="InterPro" id="IPR025724">
    <property type="entry name" value="GAG-pre-integrase_dom"/>
</dbReference>
<gene>
    <name evidence="2" type="ORF">CFOL_v3_03229</name>
</gene>